<comment type="caution">
    <text evidence="1">The sequence shown here is derived from an EMBL/GenBank/DDBJ whole genome shotgun (WGS) entry which is preliminary data.</text>
</comment>
<dbReference type="Proteomes" id="UP000050525">
    <property type="component" value="Unassembled WGS sequence"/>
</dbReference>
<sequence length="112" mass="13047">MVRFEKYPYPRCPGVRHRRLQLAALARNGEAEVTLEANTAIKVNLSSQINPLGQTLHAVTQVLEVQQQQAIQQQEWMCQNWTTFCMHQMMHEDGVEMYIELFERTVIQMGLD</sequence>
<reference evidence="1 2" key="1">
    <citation type="journal article" date="2012" name="Genome Biol.">
        <title>Sequencing three crocodilian genomes to illuminate the evolution of archosaurs and amniotes.</title>
        <authorList>
            <person name="St John J.A."/>
            <person name="Braun E.L."/>
            <person name="Isberg S.R."/>
            <person name="Miles L.G."/>
            <person name="Chong A.Y."/>
            <person name="Gongora J."/>
            <person name="Dalzell P."/>
            <person name="Moran C."/>
            <person name="Bed'hom B."/>
            <person name="Abzhanov A."/>
            <person name="Burgess S.C."/>
            <person name="Cooksey A.M."/>
            <person name="Castoe T.A."/>
            <person name="Crawford N.G."/>
            <person name="Densmore L.D."/>
            <person name="Drew J.C."/>
            <person name="Edwards S.V."/>
            <person name="Faircloth B.C."/>
            <person name="Fujita M.K."/>
            <person name="Greenwold M.J."/>
            <person name="Hoffmann F.G."/>
            <person name="Howard J.M."/>
            <person name="Iguchi T."/>
            <person name="Janes D.E."/>
            <person name="Khan S.Y."/>
            <person name="Kohno S."/>
            <person name="de Koning A.J."/>
            <person name="Lance S.L."/>
            <person name="McCarthy F.M."/>
            <person name="McCormack J.E."/>
            <person name="Merchant M.E."/>
            <person name="Peterson D.G."/>
            <person name="Pollock D.D."/>
            <person name="Pourmand N."/>
            <person name="Raney B.J."/>
            <person name="Roessler K.A."/>
            <person name="Sanford J.R."/>
            <person name="Sawyer R.H."/>
            <person name="Schmidt C.J."/>
            <person name="Triplett E.W."/>
            <person name="Tuberville T.D."/>
            <person name="Venegas-Anaya M."/>
            <person name="Howard J.T."/>
            <person name="Jarvis E.D."/>
            <person name="Guillette L.J.Jr."/>
            <person name="Glenn T.C."/>
            <person name="Green R.E."/>
            <person name="Ray D.A."/>
        </authorList>
    </citation>
    <scope>NUCLEOTIDE SEQUENCE [LARGE SCALE GENOMIC DNA]</scope>
    <source>
        <strain evidence="1">KSC_2009_1</strain>
    </source>
</reference>
<proteinExistence type="predicted"/>
<protein>
    <submittedName>
        <fullName evidence="1">Uncharacterized protein</fullName>
    </submittedName>
</protein>
<dbReference type="EMBL" id="AKHW03000937">
    <property type="protein sequence ID" value="KYO44067.1"/>
    <property type="molecule type" value="Genomic_DNA"/>
</dbReference>
<evidence type="ECO:0000313" key="2">
    <source>
        <dbReference type="Proteomes" id="UP000050525"/>
    </source>
</evidence>
<name>A0A151P4R9_ALLMI</name>
<accession>A0A151P4R9</accession>
<gene>
    <name evidence="1" type="ORF">Y1Q_0013885</name>
</gene>
<dbReference type="AlphaFoldDB" id="A0A151P4R9"/>
<organism evidence="1 2">
    <name type="scientific">Alligator mississippiensis</name>
    <name type="common">American alligator</name>
    <dbReference type="NCBI Taxonomy" id="8496"/>
    <lineage>
        <taxon>Eukaryota</taxon>
        <taxon>Metazoa</taxon>
        <taxon>Chordata</taxon>
        <taxon>Craniata</taxon>
        <taxon>Vertebrata</taxon>
        <taxon>Euteleostomi</taxon>
        <taxon>Archelosauria</taxon>
        <taxon>Archosauria</taxon>
        <taxon>Crocodylia</taxon>
        <taxon>Alligatoridae</taxon>
        <taxon>Alligatorinae</taxon>
        <taxon>Alligator</taxon>
    </lineage>
</organism>
<evidence type="ECO:0000313" key="1">
    <source>
        <dbReference type="EMBL" id="KYO44067.1"/>
    </source>
</evidence>
<keyword evidence="2" id="KW-1185">Reference proteome</keyword>